<sequence>MATILVAAPAGAKDKLKFEPITEEGASVRYEQGVATLDRQATRGAVQVTPLGLDHDRLTFGIAVFNLGDQSDNFGVEDVRVQVAGTQFAVLTREQLDKKAKNRAMWSQIGVALLAGAAAGAAASSTNHYTATTYTPRGTYRTHITAPSVGGQIAANNITRDGGYAIGAIQARLDATRHALANEIVQTTTVDPDDSYGGRFVVSKLKGPAAKWPQDVLITVTFNGEEYPFTFRVTRNR</sequence>
<gene>
    <name evidence="1" type="ORF">RQX22_06765</name>
</gene>
<organism evidence="1 2">
    <name type="scientific">Sphingosinicella rhizophila</name>
    <dbReference type="NCBI Taxonomy" id="3050082"/>
    <lineage>
        <taxon>Bacteria</taxon>
        <taxon>Pseudomonadati</taxon>
        <taxon>Pseudomonadota</taxon>
        <taxon>Alphaproteobacteria</taxon>
        <taxon>Sphingomonadales</taxon>
        <taxon>Sphingosinicellaceae</taxon>
        <taxon>Sphingosinicella</taxon>
    </lineage>
</organism>
<dbReference type="RefSeq" id="WP_315724882.1">
    <property type="nucleotide sequence ID" value="NZ_JAVUPU010000003.1"/>
</dbReference>
<evidence type="ECO:0000313" key="1">
    <source>
        <dbReference type="EMBL" id="MDT9598646.1"/>
    </source>
</evidence>
<evidence type="ECO:0000313" key="2">
    <source>
        <dbReference type="Proteomes" id="UP001259572"/>
    </source>
</evidence>
<comment type="caution">
    <text evidence="1">The sequence shown here is derived from an EMBL/GenBank/DDBJ whole genome shotgun (WGS) entry which is preliminary data.</text>
</comment>
<accession>A0ABU3Q5H0</accession>
<proteinExistence type="predicted"/>
<keyword evidence="2" id="KW-1185">Reference proteome</keyword>
<name>A0ABU3Q5H0_9SPHN</name>
<dbReference type="EMBL" id="JAVUPU010000003">
    <property type="protein sequence ID" value="MDT9598646.1"/>
    <property type="molecule type" value="Genomic_DNA"/>
</dbReference>
<protein>
    <submittedName>
        <fullName evidence="1">Uncharacterized protein</fullName>
    </submittedName>
</protein>
<reference evidence="1 2" key="1">
    <citation type="submission" date="2023-05" db="EMBL/GenBank/DDBJ databases">
        <authorList>
            <person name="Guo Y."/>
        </authorList>
    </citation>
    <scope>NUCLEOTIDE SEQUENCE [LARGE SCALE GENOMIC DNA]</scope>
    <source>
        <strain evidence="1 2">GR2756</strain>
    </source>
</reference>
<dbReference type="Proteomes" id="UP001259572">
    <property type="component" value="Unassembled WGS sequence"/>
</dbReference>